<dbReference type="Gene3D" id="3.40.50.1820">
    <property type="entry name" value="alpha/beta hydrolase"/>
    <property type="match status" value="1"/>
</dbReference>
<keyword evidence="1" id="KW-1133">Transmembrane helix</keyword>
<dbReference type="InterPro" id="IPR050309">
    <property type="entry name" value="Type-B_Carboxylest/Lipase"/>
</dbReference>
<organism evidence="3 4">
    <name type="scientific">Paralvinella palmiformis</name>
    <dbReference type="NCBI Taxonomy" id="53620"/>
    <lineage>
        <taxon>Eukaryota</taxon>
        <taxon>Metazoa</taxon>
        <taxon>Spiralia</taxon>
        <taxon>Lophotrochozoa</taxon>
        <taxon>Annelida</taxon>
        <taxon>Polychaeta</taxon>
        <taxon>Sedentaria</taxon>
        <taxon>Canalipalpata</taxon>
        <taxon>Terebellida</taxon>
        <taxon>Terebelliformia</taxon>
        <taxon>Alvinellidae</taxon>
        <taxon>Paralvinella</taxon>
    </lineage>
</organism>
<evidence type="ECO:0000259" key="2">
    <source>
        <dbReference type="Pfam" id="PF00135"/>
    </source>
</evidence>
<dbReference type="InterPro" id="IPR002018">
    <property type="entry name" value="CarbesteraseB"/>
</dbReference>
<feature type="domain" description="Carboxylesterase type B" evidence="2">
    <location>
        <begin position="101"/>
        <end position="597"/>
    </location>
</feature>
<evidence type="ECO:0000313" key="4">
    <source>
        <dbReference type="Proteomes" id="UP001208570"/>
    </source>
</evidence>
<comment type="caution">
    <text evidence="3">The sequence shown here is derived from an EMBL/GenBank/DDBJ whole genome shotgun (WGS) entry which is preliminary data.</text>
</comment>
<dbReference type="Proteomes" id="UP001208570">
    <property type="component" value="Unassembled WGS sequence"/>
</dbReference>
<evidence type="ECO:0000313" key="3">
    <source>
        <dbReference type="EMBL" id="KAK2165896.1"/>
    </source>
</evidence>
<keyword evidence="1" id="KW-0812">Transmembrane</keyword>
<evidence type="ECO:0000256" key="1">
    <source>
        <dbReference type="SAM" id="Phobius"/>
    </source>
</evidence>
<accession>A0AAD9NF12</accession>
<feature type="transmembrane region" description="Helical" evidence="1">
    <location>
        <begin position="49"/>
        <end position="71"/>
    </location>
</feature>
<sequence length="610" mass="68113">MCPPRAMYQEVSKLEELPVIGGSAGQTSDSDIDLDTEEIRQRKSSQIRFVVLVLIGAGICAVLIAVVLSVVKSEPHSSSSNGYDVLRNMEPLINSSKFFCGPVHGIIDEDTFVFKGIPYAVAPVGDLRWQPPQSLSNMRDCWVDSPGFEAHNFGPKCFQYNTETEQIEGSENCLYINVWTPHLGEDQKRCVMVYIHGGGLVTGSGHDNDTVMSSLVSRMTNCVYVSFNYRLNAFGFLALKTTSQDNIPGNFGFLDQIQALKWVQKNIAAFGGDPNKVTLFGDGSGATSIVILVSTPLAKGLFQGAWLISAAPRVEGTLEQAHHQNAAFLKETGCEQHSHDEIMKCLRDQSPENILRAAPYKKWLNSHLRDLPDKNEISSILAIVDDKVIPKPSPIESWANGPVNDVPLIIGSAAQEVDDDPGFPEINDTDWAQYRNYVSKKLGSFGQNIVHDVLSMYKEEESPEYQLSSMISDMRAVCPTTEMARAAAKYFMSPVYRYVTTHKPQAPARRFGRKYAFHKIDLYAFLGNLKLIGHTLHDPNSRDENYSHFFQRLLASFAESSTVTHNWEPLPNTTALLYSGLIDIIKKKYKADVCEYWQYNGFYPAYAWTN</sequence>
<proteinExistence type="predicted"/>
<dbReference type="EMBL" id="JAODUP010000044">
    <property type="protein sequence ID" value="KAK2165896.1"/>
    <property type="molecule type" value="Genomic_DNA"/>
</dbReference>
<name>A0AAD9NF12_9ANNE</name>
<dbReference type="InterPro" id="IPR029058">
    <property type="entry name" value="AB_hydrolase_fold"/>
</dbReference>
<keyword evidence="1" id="KW-0472">Membrane</keyword>
<keyword evidence="4" id="KW-1185">Reference proteome</keyword>
<protein>
    <recommendedName>
        <fullName evidence="2">Carboxylesterase type B domain-containing protein</fullName>
    </recommendedName>
</protein>
<dbReference type="AlphaFoldDB" id="A0AAD9NF12"/>
<reference evidence="3" key="1">
    <citation type="journal article" date="2023" name="Mol. Biol. Evol.">
        <title>Third-Generation Sequencing Reveals the Adaptive Role of the Epigenome in Three Deep-Sea Polychaetes.</title>
        <authorList>
            <person name="Perez M."/>
            <person name="Aroh O."/>
            <person name="Sun Y."/>
            <person name="Lan Y."/>
            <person name="Juniper S.K."/>
            <person name="Young C.R."/>
            <person name="Angers B."/>
            <person name="Qian P.Y."/>
        </authorList>
    </citation>
    <scope>NUCLEOTIDE SEQUENCE</scope>
    <source>
        <strain evidence="3">P08H-3</strain>
    </source>
</reference>
<dbReference type="Pfam" id="PF00135">
    <property type="entry name" value="COesterase"/>
    <property type="match status" value="1"/>
</dbReference>
<dbReference type="PANTHER" id="PTHR11559">
    <property type="entry name" value="CARBOXYLESTERASE"/>
    <property type="match status" value="1"/>
</dbReference>
<gene>
    <name evidence="3" type="ORF">LSH36_44g02078</name>
</gene>
<dbReference type="SUPFAM" id="SSF53474">
    <property type="entry name" value="alpha/beta-Hydrolases"/>
    <property type="match status" value="1"/>
</dbReference>